<dbReference type="InterPro" id="IPR041588">
    <property type="entry name" value="Integrase_H2C2"/>
</dbReference>
<dbReference type="HOGENOM" id="CLU_000384_29_4_1"/>
<dbReference type="InParanoid" id="A0A0C3JPF6"/>
<sequence length="175" mass="20044">HLGPAKTIAYLRDNVWWKNINADVDAYCKSCITCQTSKPNNHANYGLLKTLDVPNYPWETIGIDFVGPLPDSKTLNGSFDMILVVIDHLTSMIHLIPTKQTYRAKDIAEVMFDRVYKHHGMPRNIVSDRDSLFTSVFWTRLNELTGSELRLSSSYHPQTDGMTERANRTITQMIR</sequence>
<gene>
    <name evidence="3" type="ORF">M404DRAFT_57062</name>
</gene>
<feature type="domain" description="Integrase catalytic" evidence="2">
    <location>
        <begin position="53"/>
        <end position="175"/>
    </location>
</feature>
<dbReference type="Proteomes" id="UP000054217">
    <property type="component" value="Unassembled WGS sequence"/>
</dbReference>
<protein>
    <recommendedName>
        <fullName evidence="2">Integrase catalytic domain-containing protein</fullName>
    </recommendedName>
</protein>
<proteinExistence type="predicted"/>
<dbReference type="PROSITE" id="PS50994">
    <property type="entry name" value="INTEGRASE"/>
    <property type="match status" value="1"/>
</dbReference>
<name>A0A0C3JPF6_PISTI</name>
<dbReference type="InterPro" id="IPR012337">
    <property type="entry name" value="RNaseH-like_sf"/>
</dbReference>
<accession>A0A0C3JPF6</accession>
<keyword evidence="1" id="KW-0694">RNA-binding</keyword>
<dbReference type="Pfam" id="PF17921">
    <property type="entry name" value="Integrase_H2C2"/>
    <property type="match status" value="1"/>
</dbReference>
<dbReference type="InterPro" id="IPR001584">
    <property type="entry name" value="Integrase_cat-core"/>
</dbReference>
<dbReference type="AlphaFoldDB" id="A0A0C3JPF6"/>
<dbReference type="PANTHER" id="PTHR37984:SF5">
    <property type="entry name" value="PROTEIN NYNRIN-LIKE"/>
    <property type="match status" value="1"/>
</dbReference>
<dbReference type="OrthoDB" id="2672547at2759"/>
<evidence type="ECO:0000313" key="3">
    <source>
        <dbReference type="EMBL" id="KIO11093.1"/>
    </source>
</evidence>
<dbReference type="InterPro" id="IPR050951">
    <property type="entry name" value="Retrovirus_Pol_polyprotein"/>
</dbReference>
<dbReference type="Gene3D" id="1.10.340.70">
    <property type="match status" value="1"/>
</dbReference>
<feature type="non-terminal residue" evidence="3">
    <location>
        <position position="1"/>
    </location>
</feature>
<dbReference type="PANTHER" id="PTHR37984">
    <property type="entry name" value="PROTEIN CBG26694"/>
    <property type="match status" value="1"/>
</dbReference>
<dbReference type="GO" id="GO:0003723">
    <property type="term" value="F:RNA binding"/>
    <property type="evidence" value="ECO:0007669"/>
    <property type="project" value="UniProtKB-KW"/>
</dbReference>
<organism evidence="3 4">
    <name type="scientific">Pisolithus tinctorius Marx 270</name>
    <dbReference type="NCBI Taxonomy" id="870435"/>
    <lineage>
        <taxon>Eukaryota</taxon>
        <taxon>Fungi</taxon>
        <taxon>Dikarya</taxon>
        <taxon>Basidiomycota</taxon>
        <taxon>Agaricomycotina</taxon>
        <taxon>Agaricomycetes</taxon>
        <taxon>Agaricomycetidae</taxon>
        <taxon>Boletales</taxon>
        <taxon>Sclerodermatineae</taxon>
        <taxon>Pisolithaceae</taxon>
        <taxon>Pisolithus</taxon>
    </lineage>
</organism>
<dbReference type="SUPFAM" id="SSF53098">
    <property type="entry name" value="Ribonuclease H-like"/>
    <property type="match status" value="1"/>
</dbReference>
<evidence type="ECO:0000259" key="2">
    <source>
        <dbReference type="PROSITE" id="PS50994"/>
    </source>
</evidence>
<evidence type="ECO:0000313" key="4">
    <source>
        <dbReference type="Proteomes" id="UP000054217"/>
    </source>
</evidence>
<reference evidence="4" key="2">
    <citation type="submission" date="2015-01" db="EMBL/GenBank/DDBJ databases">
        <title>Evolutionary Origins and Diversification of the Mycorrhizal Mutualists.</title>
        <authorList>
            <consortium name="DOE Joint Genome Institute"/>
            <consortium name="Mycorrhizal Genomics Consortium"/>
            <person name="Kohler A."/>
            <person name="Kuo A."/>
            <person name="Nagy L.G."/>
            <person name="Floudas D."/>
            <person name="Copeland A."/>
            <person name="Barry K.W."/>
            <person name="Cichocki N."/>
            <person name="Veneault-Fourrey C."/>
            <person name="LaButti K."/>
            <person name="Lindquist E.A."/>
            <person name="Lipzen A."/>
            <person name="Lundell T."/>
            <person name="Morin E."/>
            <person name="Murat C."/>
            <person name="Riley R."/>
            <person name="Ohm R."/>
            <person name="Sun H."/>
            <person name="Tunlid A."/>
            <person name="Henrissat B."/>
            <person name="Grigoriev I.V."/>
            <person name="Hibbett D.S."/>
            <person name="Martin F."/>
        </authorList>
    </citation>
    <scope>NUCLEOTIDE SEQUENCE [LARGE SCALE GENOMIC DNA]</scope>
    <source>
        <strain evidence="4">Marx 270</strain>
    </source>
</reference>
<feature type="non-terminal residue" evidence="3">
    <location>
        <position position="175"/>
    </location>
</feature>
<dbReference type="InterPro" id="IPR036397">
    <property type="entry name" value="RNaseH_sf"/>
</dbReference>
<keyword evidence="4" id="KW-1185">Reference proteome</keyword>
<evidence type="ECO:0000256" key="1">
    <source>
        <dbReference type="ARBA" id="ARBA00022884"/>
    </source>
</evidence>
<dbReference type="GO" id="GO:0005634">
    <property type="term" value="C:nucleus"/>
    <property type="evidence" value="ECO:0007669"/>
    <property type="project" value="UniProtKB-ARBA"/>
</dbReference>
<dbReference type="GO" id="GO:0015074">
    <property type="term" value="P:DNA integration"/>
    <property type="evidence" value="ECO:0007669"/>
    <property type="project" value="InterPro"/>
</dbReference>
<dbReference type="STRING" id="870435.A0A0C3JPF6"/>
<dbReference type="Gene3D" id="3.30.420.10">
    <property type="entry name" value="Ribonuclease H-like superfamily/Ribonuclease H"/>
    <property type="match status" value="1"/>
</dbReference>
<dbReference type="EMBL" id="KN831950">
    <property type="protein sequence ID" value="KIO11093.1"/>
    <property type="molecule type" value="Genomic_DNA"/>
</dbReference>
<reference evidence="3 4" key="1">
    <citation type="submission" date="2014-04" db="EMBL/GenBank/DDBJ databases">
        <authorList>
            <consortium name="DOE Joint Genome Institute"/>
            <person name="Kuo A."/>
            <person name="Kohler A."/>
            <person name="Costa M.D."/>
            <person name="Nagy L.G."/>
            <person name="Floudas D."/>
            <person name="Copeland A."/>
            <person name="Barry K.W."/>
            <person name="Cichocki N."/>
            <person name="Veneault-Fourrey C."/>
            <person name="LaButti K."/>
            <person name="Lindquist E.A."/>
            <person name="Lipzen A."/>
            <person name="Lundell T."/>
            <person name="Morin E."/>
            <person name="Murat C."/>
            <person name="Sun H."/>
            <person name="Tunlid A."/>
            <person name="Henrissat B."/>
            <person name="Grigoriev I.V."/>
            <person name="Hibbett D.S."/>
            <person name="Martin F."/>
            <person name="Nordberg H.P."/>
            <person name="Cantor M.N."/>
            <person name="Hua S.X."/>
        </authorList>
    </citation>
    <scope>NUCLEOTIDE SEQUENCE [LARGE SCALE GENOMIC DNA]</scope>
    <source>
        <strain evidence="3 4">Marx 270</strain>
    </source>
</reference>